<dbReference type="Proteomes" id="UP000320799">
    <property type="component" value="Segment"/>
</dbReference>
<reference evidence="2 3" key="1">
    <citation type="submission" date="2019-06" db="EMBL/GenBank/DDBJ databases">
        <authorList>
            <person name="Kincaid V.D."/>
            <person name="Fuller A."/>
            <person name="Hodges K."/>
            <person name="Bansal M."/>
            <person name="Essig J."/>
            <person name="Johnson A."/>
        </authorList>
    </citation>
    <scope>NUCLEOTIDE SEQUENCE [LARGE SCALE GENOMIC DNA]</scope>
</reference>
<dbReference type="SUPFAM" id="SSF52540">
    <property type="entry name" value="P-loop containing nucleoside triphosphate hydrolases"/>
    <property type="match status" value="1"/>
</dbReference>
<feature type="coiled-coil region" evidence="1">
    <location>
        <begin position="318"/>
        <end position="348"/>
    </location>
</feature>
<sequence>MSNLVCNHYDSLELEDCFPYRKVKLDIHPGITAVYGLNKVNPKSKNSNGAGKSYLFGQIFETQFHESLGGKNEDRIKRGQRTLHMTNYRGQKIKIAKGGSKIDVTADGVSQARTAPLAKKAIANLIPITAEDYEAYVFINCRLGHPLVSSGDSERKKFFTKFFQIDRIDEEKKRIGKLLRDLKSVRAAYKEAQRSYDELKSSLAEKKSKDELQEEYDELEQKLERLQRKQEARQDYERYTLFLESAQSHIKRLKKKCELTEEGLEQYQEFMRNQARDLKRDLEQAHEYQDYLRAAKKYKEAVSKIPADVYEAFKDAKLEKLERQHSKATELSDEIESKARKLERLDLEEPERVKNPKVDLGALHTEISKIEHQLKHAMKFGSGVCETCGQDVKTADPKKLKAKLLDYTEQVKKAKRYKQYVEDLQQYAEQQKSAIKLKSELKTLRLELKDVIKAANAYTHFRKLPEKPAKFNGEAVDAKDVQDKLDRVQDVLESIRFLQPSIDLLAKAPKEAPDYSKEIRKLTDRLSTLRADLEVVKTYRKKLKPLKERLAEYKEKLEAEADLKIIYEGYGDKAMKKMVVEQISALLIAQINKYAYVFPEKYTFEIVWDTKLRFLCHRKYGKRVETSDVRKLSGAESTLFSLILVKALLTFVPPQKRANVLILDEPSGSMHEETRQSTIDFLKILNAVIPSIVLITPKTEELYPNARAYTVIKESGRSRLVEGHPSTVSAA</sequence>
<evidence type="ECO:0000313" key="2">
    <source>
        <dbReference type="EMBL" id="QDH83405.1"/>
    </source>
</evidence>
<evidence type="ECO:0000256" key="1">
    <source>
        <dbReference type="SAM" id="Coils"/>
    </source>
</evidence>
<keyword evidence="3" id="KW-1185">Reference proteome</keyword>
<dbReference type="EMBL" id="MN094788">
    <property type="protein sequence ID" value="QDH83405.1"/>
    <property type="molecule type" value="Genomic_DNA"/>
</dbReference>
<dbReference type="Gene3D" id="3.40.50.300">
    <property type="entry name" value="P-loop containing nucleotide triphosphate hydrolases"/>
    <property type="match status" value="2"/>
</dbReference>
<protein>
    <submittedName>
        <fullName evidence="2">SMC family protein</fullName>
    </submittedName>
</protein>
<accession>A0A514CSF8</accession>
<proteinExistence type="predicted"/>
<name>A0A514CSF8_9CAUD</name>
<dbReference type="PANTHER" id="PTHR32114">
    <property type="entry name" value="ABC TRANSPORTER ABCH.3"/>
    <property type="match status" value="1"/>
</dbReference>
<dbReference type="KEGG" id="vg:56136206"/>
<organism evidence="2 3">
    <name type="scientific">Achromobacter phage Motura</name>
    <dbReference type="NCBI Taxonomy" id="2591403"/>
    <lineage>
        <taxon>Viruses</taxon>
        <taxon>Duplodnaviria</taxon>
        <taxon>Heunggongvirae</taxon>
        <taxon>Uroviricota</taxon>
        <taxon>Caudoviricetes</taxon>
        <taxon>Moturavirus</taxon>
        <taxon>Moturavirus motura</taxon>
    </lineage>
</organism>
<dbReference type="RefSeq" id="YP_009903930.1">
    <property type="nucleotide sequence ID" value="NC_049849.1"/>
</dbReference>
<dbReference type="GeneID" id="56136206"/>
<dbReference type="PANTHER" id="PTHR32114:SF2">
    <property type="entry name" value="ABC TRANSPORTER ABCH.3"/>
    <property type="match status" value="1"/>
</dbReference>
<dbReference type="InterPro" id="IPR027417">
    <property type="entry name" value="P-loop_NTPase"/>
</dbReference>
<feature type="coiled-coil region" evidence="1">
    <location>
        <begin position="168"/>
        <end position="270"/>
    </location>
</feature>
<feature type="coiled-coil region" evidence="1">
    <location>
        <begin position="536"/>
        <end position="563"/>
    </location>
</feature>
<feature type="coiled-coil region" evidence="1">
    <location>
        <begin position="427"/>
        <end position="454"/>
    </location>
</feature>
<keyword evidence="1" id="KW-0175">Coiled coil</keyword>
<evidence type="ECO:0000313" key="3">
    <source>
        <dbReference type="Proteomes" id="UP000320799"/>
    </source>
</evidence>